<reference evidence="1" key="1">
    <citation type="submission" date="2016-10" db="EMBL/GenBank/DDBJ databases">
        <authorList>
            <person name="Benchimol M."/>
            <person name="Almeida L.G."/>
            <person name="Vasconcelos A.T."/>
            <person name="Perreira-Neves A."/>
            <person name="Rosa I.A."/>
            <person name="Tasca T."/>
            <person name="Bogo M.R."/>
            <person name="de Souza W."/>
        </authorList>
    </citation>
    <scope>NUCLEOTIDE SEQUENCE [LARGE SCALE GENOMIC DNA]</scope>
    <source>
        <strain evidence="1">K</strain>
    </source>
</reference>
<proteinExistence type="predicted"/>
<dbReference type="Proteomes" id="UP000179807">
    <property type="component" value="Unassembled WGS sequence"/>
</dbReference>
<name>A0A1J4KFN1_9EUKA</name>
<organism evidence="1 2">
    <name type="scientific">Tritrichomonas foetus</name>
    <dbReference type="NCBI Taxonomy" id="1144522"/>
    <lineage>
        <taxon>Eukaryota</taxon>
        <taxon>Metamonada</taxon>
        <taxon>Parabasalia</taxon>
        <taxon>Tritrichomonadida</taxon>
        <taxon>Tritrichomonadidae</taxon>
        <taxon>Tritrichomonas</taxon>
    </lineage>
</organism>
<gene>
    <name evidence="1" type="ORF">TRFO_23441</name>
</gene>
<protein>
    <recommendedName>
        <fullName evidence="3">Exostosin GT47 domain-containing protein</fullName>
    </recommendedName>
</protein>
<dbReference type="VEuPathDB" id="TrichDB:TRFO_23441"/>
<evidence type="ECO:0000313" key="2">
    <source>
        <dbReference type="Proteomes" id="UP000179807"/>
    </source>
</evidence>
<keyword evidence="2" id="KW-1185">Reference proteome</keyword>
<evidence type="ECO:0000313" key="1">
    <source>
        <dbReference type="EMBL" id="OHT08157.1"/>
    </source>
</evidence>
<dbReference type="GeneID" id="94837856"/>
<sequence length="380" mass="45101">MLPTPKKINRVIILFTLILLFFSFGFFAPDFPLNHLTHINISLLQFRLPYSDAFHCLKLNSSNYQNPNTEFGRKHYSYLLNITSPYRWRKRTSSICPDGPFLENLFIERYLHKPLSYFGIFIPLFVTWHGEAEHSFPRKKRHFYRNIINKIRQNILPQYIYLVFCECDWGFTFIFGHCPKNVLVISASGEGHLPIPWIQCNYSYFERLQASNFMVFQGSENHTEERVSILKNVKNVLNDKFIQKPFDSNWMDFSRKALFGLSPRGVAISTYRTYELIQFGVIPFIVNDGPHWRSFSPRLNWDLFAFHSNLTELSEKTKAIGSLLHKEIRFMQMNLDYVRKEFFTYEGIFREFELFLHNKPSYISCPEDTFINFHHGPKSD</sequence>
<dbReference type="AlphaFoldDB" id="A0A1J4KFN1"/>
<evidence type="ECO:0008006" key="3">
    <source>
        <dbReference type="Google" id="ProtNLM"/>
    </source>
</evidence>
<accession>A0A1J4KFN1</accession>
<dbReference type="RefSeq" id="XP_068361293.1">
    <property type="nucleotide sequence ID" value="XM_068503152.1"/>
</dbReference>
<comment type="caution">
    <text evidence="1">The sequence shown here is derived from an EMBL/GenBank/DDBJ whole genome shotgun (WGS) entry which is preliminary data.</text>
</comment>
<dbReference type="EMBL" id="MLAK01000676">
    <property type="protein sequence ID" value="OHT08157.1"/>
    <property type="molecule type" value="Genomic_DNA"/>
</dbReference>